<name>A0A8J9ZIS0_BRALA</name>
<evidence type="ECO:0000256" key="10">
    <source>
        <dbReference type="ARBA" id="ARBA00023180"/>
    </source>
</evidence>
<evidence type="ECO:0000256" key="3">
    <source>
        <dbReference type="ARBA" id="ARBA00022606"/>
    </source>
</evidence>
<dbReference type="InterPro" id="IPR002110">
    <property type="entry name" value="Ankyrin_rpt"/>
</dbReference>
<comment type="subcellular location">
    <subcellularLocation>
        <location evidence="1">Membrane</location>
        <topology evidence="1">Multi-pass membrane protein</topology>
    </subcellularLocation>
</comment>
<dbReference type="Pfam" id="PF12796">
    <property type="entry name" value="Ank_2"/>
    <property type="match status" value="4"/>
</dbReference>
<dbReference type="InterPro" id="IPR036770">
    <property type="entry name" value="Ankyrin_rpt-contain_sf"/>
</dbReference>
<evidence type="ECO:0000256" key="6">
    <source>
        <dbReference type="ARBA" id="ARBA00022989"/>
    </source>
</evidence>
<feature type="repeat" description="ANK" evidence="13">
    <location>
        <begin position="304"/>
        <end position="336"/>
    </location>
</feature>
<keyword evidence="9 15" id="KW-0472">Membrane</keyword>
<keyword evidence="4 15" id="KW-0812">Transmembrane</keyword>
<dbReference type="InterPro" id="IPR052076">
    <property type="entry name" value="TRP_cation_channel"/>
</dbReference>
<dbReference type="InterPro" id="IPR005821">
    <property type="entry name" value="Ion_trans_dom"/>
</dbReference>
<dbReference type="Pfam" id="PF00023">
    <property type="entry name" value="Ank"/>
    <property type="match status" value="1"/>
</dbReference>
<dbReference type="OrthoDB" id="1661883at2759"/>
<dbReference type="PANTHER" id="PTHR47143">
    <property type="entry name" value="TRANSIENT RECEPTOR POTENTIAL CATION CHANNEL PROTEIN PAINLESS"/>
    <property type="match status" value="1"/>
</dbReference>
<dbReference type="PRINTS" id="PR01415">
    <property type="entry name" value="ANKYRIN"/>
</dbReference>
<feature type="repeat" description="ANK" evidence="13">
    <location>
        <begin position="230"/>
        <end position="255"/>
    </location>
</feature>
<evidence type="ECO:0000259" key="16">
    <source>
        <dbReference type="Pfam" id="PF00520"/>
    </source>
</evidence>
<dbReference type="SMART" id="SM00248">
    <property type="entry name" value="ANK"/>
    <property type="match status" value="15"/>
</dbReference>
<feature type="transmembrane region" description="Helical" evidence="15">
    <location>
        <begin position="894"/>
        <end position="911"/>
    </location>
</feature>
<feature type="repeat" description="ANK" evidence="13">
    <location>
        <begin position="112"/>
        <end position="134"/>
    </location>
</feature>
<dbReference type="EMBL" id="OV696687">
    <property type="protein sequence ID" value="CAH1255377.1"/>
    <property type="molecule type" value="Genomic_DNA"/>
</dbReference>
<keyword evidence="8" id="KW-0406">Ion transport</keyword>
<keyword evidence="18" id="KW-1185">Reference proteome</keyword>
<evidence type="ECO:0000256" key="14">
    <source>
        <dbReference type="SAM" id="MobiDB-lite"/>
    </source>
</evidence>
<evidence type="ECO:0000256" key="8">
    <source>
        <dbReference type="ARBA" id="ARBA00023065"/>
    </source>
</evidence>
<keyword evidence="11" id="KW-0407">Ion channel</keyword>
<keyword evidence="7 13" id="KW-0040">ANK repeat</keyword>
<organism evidence="17 18">
    <name type="scientific">Branchiostoma lanceolatum</name>
    <name type="common">Common lancelet</name>
    <name type="synonym">Amphioxus lanceolatum</name>
    <dbReference type="NCBI Taxonomy" id="7740"/>
    <lineage>
        <taxon>Eukaryota</taxon>
        <taxon>Metazoa</taxon>
        <taxon>Chordata</taxon>
        <taxon>Cephalochordata</taxon>
        <taxon>Leptocardii</taxon>
        <taxon>Amphioxiformes</taxon>
        <taxon>Branchiostomatidae</taxon>
        <taxon>Branchiostoma</taxon>
    </lineage>
</organism>
<dbReference type="PANTHER" id="PTHR47143:SF1">
    <property type="entry name" value="ION_TRANS DOMAIN-CONTAINING PROTEIN"/>
    <property type="match status" value="1"/>
</dbReference>
<dbReference type="AlphaFoldDB" id="A0A8J9ZIS0"/>
<dbReference type="PROSITE" id="PS50088">
    <property type="entry name" value="ANK_REPEAT"/>
    <property type="match status" value="11"/>
</dbReference>
<gene>
    <name evidence="17" type="primary">TRPA1</name>
    <name evidence="17" type="ORF">BLAG_LOCUS14458</name>
</gene>
<feature type="repeat" description="ANK" evidence="13">
    <location>
        <begin position="162"/>
        <end position="194"/>
    </location>
</feature>
<keyword evidence="3" id="KW-0716">Sensory transduction</keyword>
<dbReference type="Pfam" id="PF13606">
    <property type="entry name" value="Ank_3"/>
    <property type="match status" value="1"/>
</dbReference>
<evidence type="ECO:0000256" key="12">
    <source>
        <dbReference type="ARBA" id="ARBA00036634"/>
    </source>
</evidence>
<feature type="repeat" description="ANK" evidence="13">
    <location>
        <begin position="578"/>
        <end position="610"/>
    </location>
</feature>
<feature type="repeat" description="ANK" evidence="13">
    <location>
        <begin position="407"/>
        <end position="439"/>
    </location>
</feature>
<evidence type="ECO:0000256" key="7">
    <source>
        <dbReference type="ARBA" id="ARBA00023043"/>
    </source>
</evidence>
<evidence type="ECO:0000313" key="18">
    <source>
        <dbReference type="Proteomes" id="UP000838412"/>
    </source>
</evidence>
<dbReference type="GO" id="GO:0005216">
    <property type="term" value="F:monoatomic ion channel activity"/>
    <property type="evidence" value="ECO:0007669"/>
    <property type="project" value="InterPro"/>
</dbReference>
<evidence type="ECO:0000256" key="4">
    <source>
        <dbReference type="ARBA" id="ARBA00022692"/>
    </source>
</evidence>
<evidence type="ECO:0000256" key="9">
    <source>
        <dbReference type="ARBA" id="ARBA00023136"/>
    </source>
</evidence>
<evidence type="ECO:0000313" key="17">
    <source>
        <dbReference type="EMBL" id="CAH1255377.1"/>
    </source>
</evidence>
<accession>A0A8J9ZIS0</accession>
<feature type="compositionally biased region" description="Low complexity" evidence="14">
    <location>
        <begin position="1199"/>
        <end position="1213"/>
    </location>
</feature>
<evidence type="ECO:0000256" key="2">
    <source>
        <dbReference type="ARBA" id="ARBA00022448"/>
    </source>
</evidence>
<dbReference type="Pfam" id="PF00520">
    <property type="entry name" value="Ion_trans"/>
    <property type="match status" value="1"/>
</dbReference>
<keyword evidence="5" id="KW-0677">Repeat</keyword>
<evidence type="ECO:0000256" key="11">
    <source>
        <dbReference type="ARBA" id="ARBA00023303"/>
    </source>
</evidence>
<evidence type="ECO:0000256" key="1">
    <source>
        <dbReference type="ARBA" id="ARBA00004141"/>
    </source>
</evidence>
<evidence type="ECO:0000256" key="15">
    <source>
        <dbReference type="SAM" id="Phobius"/>
    </source>
</evidence>
<feature type="repeat" description="ANK" evidence="13">
    <location>
        <begin position="612"/>
        <end position="644"/>
    </location>
</feature>
<feature type="transmembrane region" description="Helical" evidence="15">
    <location>
        <begin position="923"/>
        <end position="943"/>
    </location>
</feature>
<protein>
    <submittedName>
        <fullName evidence="17">TRPA1 protein</fullName>
    </submittedName>
</protein>
<feature type="repeat" description="ANK" evidence="13">
    <location>
        <begin position="546"/>
        <end position="571"/>
    </location>
</feature>
<feature type="repeat" description="ANK" evidence="13">
    <location>
        <begin position="510"/>
        <end position="542"/>
    </location>
</feature>
<sequence length="1220" mass="135989">MSDMEDENPRNNRGAKWQKEWGRLRSFLGGSTRLTRRQSQWQKGDGFTMVDLDLEGKPLQTSEIDGERQQDAETDCFGKNCQIFKVAASGRLSEFRQLCQNDVTRLQSRDRAGATPLHHAAGNDNLSIMEYILKLNNGGWGVICKPGDKQPTVVDVNAQDHHGRTPLHWAVREGHPQAVELLLQKGADAEIKDEEQAAPIHTAVETGQVECLKALLHHPDRVNVNLPGHGGAIPLHYAAWADRKQCMKLLIANGALPCLQCNAGYTAIHQAALKSNCGTLEYLIQLSEEKGYKREMLLSFKNKQDQMPLHAAVNGGNKEAVVRLIRIGARIDAKQDDESTPMHLASSQGALDIIKLMMESADKNRQTIHLRDVQQMTPLHKAAMFDHTGTVEYLLEEGADLNCTDSEERSPLLLAASRGAWKTVKVLLSRGADANLRDLNSRNFLHLAILGGGGVATFHGELGTGSLRDLLDEKDEFGCTPLHYASEQGHLKSIELLLQQGASAKVKNNEKQSALHFAAKYGRLNTVRSLLNSPQGPNIINDPDGLGDTALHMASANGHTAVVKFLLQKGAFIHKCQGGRTALHRAAIGGHTQTMRVLLSTHAHLLNQTDKEGNTALHLAAMESKPATVLFLMTEEAEFKLNNNKKTFFEEAIELKNRDVAMAIVGHDRWIEAMTTFSRCDDFPPIYKLIDVLPDICMYVLDKCRTTASCDEKSQEFWIKYDYEFLQCPLDWRYKMIKEGIAEVPPLAVLNKMVDANRVELLSHPVCINFLDMKWNAYGRFVYLSNLFIYAIFLIFLTIFVATAAHPTSHNDFVAGSNTSSANETSVNGSSVNDSSVNGSGIHALHNMCQFKERHWLENICIVICLAFGAFNVLKEIAQMMHQKQKYFRDVTNLLEWCLYIATLVFIIPFLTDACEREDIVRLQWQMGAVAVFLAWFNLMLYLQRFDIFGIFIVMYIEILKTLLQVLMVFSFLVIAFGLAFYILGLSADTLAHSTAGLSFFQTGMMILEGPDAVDNVIVPYVQKTLLYPELTIVFIVAFVLLMPILLMNLLIGLAVGDISGVQRNAQLKRLAMQVELHTELEAKLPEWLVKRVDKVEVTVYPNRNCKGKLANWLTQIRASMGIDDGNSVDHDAARGDALNSTVTTRCLAVAIDKQKRRMKEMNSMLVQQGQLLRLIVQKMEIRTEADDRDVGDAAPMCRSGSARPATAPRSSSKNSLSRA</sequence>
<keyword evidence="6 15" id="KW-1133">Transmembrane helix</keyword>
<comment type="catalytic activity">
    <reaction evidence="12">
        <text>Ca(2+)(in) = Ca(2+)(out)</text>
        <dbReference type="Rhea" id="RHEA:29671"/>
        <dbReference type="ChEBI" id="CHEBI:29108"/>
    </reaction>
</comment>
<reference evidence="17" key="1">
    <citation type="submission" date="2022-01" db="EMBL/GenBank/DDBJ databases">
        <authorList>
            <person name="Braso-Vives M."/>
        </authorList>
    </citation>
    <scope>NUCLEOTIDE SEQUENCE</scope>
</reference>
<feature type="region of interest" description="Disordered" evidence="14">
    <location>
        <begin position="1187"/>
        <end position="1220"/>
    </location>
</feature>
<keyword evidence="10" id="KW-0325">Glycoprotein</keyword>
<feature type="repeat" description="ANK" evidence="13">
    <location>
        <begin position="477"/>
        <end position="509"/>
    </location>
</feature>
<feature type="transmembrane region" description="Helical" evidence="15">
    <location>
        <begin position="781"/>
        <end position="805"/>
    </location>
</feature>
<evidence type="ECO:0000256" key="5">
    <source>
        <dbReference type="ARBA" id="ARBA00022737"/>
    </source>
</evidence>
<dbReference type="PROSITE" id="PS50297">
    <property type="entry name" value="ANK_REP_REGION"/>
    <property type="match status" value="9"/>
</dbReference>
<feature type="transmembrane region" description="Helical" evidence="15">
    <location>
        <begin position="1033"/>
        <end position="1056"/>
    </location>
</feature>
<dbReference type="Pfam" id="PF13637">
    <property type="entry name" value="Ank_4"/>
    <property type="match status" value="1"/>
</dbReference>
<evidence type="ECO:0000256" key="13">
    <source>
        <dbReference type="PROSITE-ProRule" id="PRU00023"/>
    </source>
</evidence>
<feature type="transmembrane region" description="Helical" evidence="15">
    <location>
        <begin position="963"/>
        <end position="984"/>
    </location>
</feature>
<dbReference type="SUPFAM" id="SSF48403">
    <property type="entry name" value="Ankyrin repeat"/>
    <property type="match status" value="2"/>
</dbReference>
<keyword evidence="2" id="KW-0813">Transport</keyword>
<feature type="transmembrane region" description="Helical" evidence="15">
    <location>
        <begin position="856"/>
        <end position="874"/>
    </location>
</feature>
<dbReference type="Gene3D" id="1.25.40.20">
    <property type="entry name" value="Ankyrin repeat-containing domain"/>
    <property type="match status" value="5"/>
</dbReference>
<feature type="domain" description="Ion transport" evidence="16">
    <location>
        <begin position="850"/>
        <end position="1066"/>
    </location>
</feature>
<dbReference type="GO" id="GO:1902495">
    <property type="term" value="C:transmembrane transporter complex"/>
    <property type="evidence" value="ECO:0007669"/>
    <property type="project" value="TreeGrafter"/>
</dbReference>
<proteinExistence type="predicted"/>
<dbReference type="Proteomes" id="UP000838412">
    <property type="component" value="Chromosome 2"/>
</dbReference>
<feature type="repeat" description="ANK" evidence="13">
    <location>
        <begin position="374"/>
        <end position="406"/>
    </location>
</feature>